<name>A0ABN9FCF6_9NEOB</name>
<sequence length="59" mass="7349">MLKNKAKNINNNIKKNKNVKFWPRFMKKDYLFEKFYKKNTFFFKCLDFFIYIAKNPIGE</sequence>
<keyword evidence="2" id="KW-1185">Reference proteome</keyword>
<organism evidence="1 2">
    <name type="scientific">Staurois parvus</name>
    <dbReference type="NCBI Taxonomy" id="386267"/>
    <lineage>
        <taxon>Eukaryota</taxon>
        <taxon>Metazoa</taxon>
        <taxon>Chordata</taxon>
        <taxon>Craniata</taxon>
        <taxon>Vertebrata</taxon>
        <taxon>Euteleostomi</taxon>
        <taxon>Amphibia</taxon>
        <taxon>Batrachia</taxon>
        <taxon>Anura</taxon>
        <taxon>Neobatrachia</taxon>
        <taxon>Ranoidea</taxon>
        <taxon>Ranidae</taxon>
        <taxon>Staurois</taxon>
    </lineage>
</organism>
<accession>A0ABN9FCF6</accession>
<comment type="caution">
    <text evidence="1">The sequence shown here is derived from an EMBL/GenBank/DDBJ whole genome shotgun (WGS) entry which is preliminary data.</text>
</comment>
<dbReference type="EMBL" id="CATNWA010016700">
    <property type="protein sequence ID" value="CAI9594710.1"/>
    <property type="molecule type" value="Genomic_DNA"/>
</dbReference>
<proteinExistence type="predicted"/>
<reference evidence="1" key="1">
    <citation type="submission" date="2023-05" db="EMBL/GenBank/DDBJ databases">
        <authorList>
            <person name="Stuckert A."/>
        </authorList>
    </citation>
    <scope>NUCLEOTIDE SEQUENCE</scope>
</reference>
<evidence type="ECO:0000313" key="1">
    <source>
        <dbReference type="EMBL" id="CAI9594710.1"/>
    </source>
</evidence>
<gene>
    <name evidence="1" type="ORF">SPARVUS_LOCUS11784385</name>
</gene>
<protein>
    <recommendedName>
        <fullName evidence="3">Ribosomal protein S19</fullName>
    </recommendedName>
</protein>
<evidence type="ECO:0008006" key="3">
    <source>
        <dbReference type="Google" id="ProtNLM"/>
    </source>
</evidence>
<dbReference type="Proteomes" id="UP001162483">
    <property type="component" value="Unassembled WGS sequence"/>
</dbReference>
<evidence type="ECO:0000313" key="2">
    <source>
        <dbReference type="Proteomes" id="UP001162483"/>
    </source>
</evidence>